<reference evidence="2" key="1">
    <citation type="journal article" date="2019" name="Int. J. Syst. Evol. Microbiol.">
        <title>The Global Catalogue of Microorganisms (GCM) 10K type strain sequencing project: providing services to taxonomists for standard genome sequencing and annotation.</title>
        <authorList>
            <consortium name="The Broad Institute Genomics Platform"/>
            <consortium name="The Broad Institute Genome Sequencing Center for Infectious Disease"/>
            <person name="Wu L."/>
            <person name="Ma J."/>
        </authorList>
    </citation>
    <scope>NUCLEOTIDE SEQUENCE [LARGE SCALE GENOMIC DNA]</scope>
    <source>
        <strain evidence="2">CGMCC 1.14993</strain>
    </source>
</reference>
<accession>A0A8J3AIT5</accession>
<name>A0A8J3AIT5_9BACI</name>
<evidence type="ECO:0008006" key="3">
    <source>
        <dbReference type="Google" id="ProtNLM"/>
    </source>
</evidence>
<proteinExistence type="predicted"/>
<dbReference type="AlphaFoldDB" id="A0A8J3AIT5"/>
<dbReference type="Proteomes" id="UP000626244">
    <property type="component" value="Unassembled WGS sequence"/>
</dbReference>
<dbReference type="Pfam" id="PF13046">
    <property type="entry name" value="DUF3906"/>
    <property type="match status" value="1"/>
</dbReference>
<gene>
    <name evidence="1" type="ORF">GCM10007380_06960</name>
</gene>
<evidence type="ECO:0000313" key="2">
    <source>
        <dbReference type="Proteomes" id="UP000626244"/>
    </source>
</evidence>
<dbReference type="OrthoDB" id="2382322at2"/>
<keyword evidence="2" id="KW-1185">Reference proteome</keyword>
<dbReference type="InterPro" id="IPR024998">
    <property type="entry name" value="DUF3906"/>
</dbReference>
<protein>
    <recommendedName>
        <fullName evidence="3">DUF3906 family protein</fullName>
    </recommendedName>
</protein>
<dbReference type="EMBL" id="BMHB01000001">
    <property type="protein sequence ID" value="GGI11264.1"/>
    <property type="molecule type" value="Genomic_DNA"/>
</dbReference>
<comment type="caution">
    <text evidence="1">The sequence shown here is derived from an EMBL/GenBank/DDBJ whole genome shotgun (WGS) entry which is preliminary data.</text>
</comment>
<organism evidence="1 2">
    <name type="scientific">Gottfriedia solisilvae</name>
    <dbReference type="NCBI Taxonomy" id="1516104"/>
    <lineage>
        <taxon>Bacteria</taxon>
        <taxon>Bacillati</taxon>
        <taxon>Bacillota</taxon>
        <taxon>Bacilli</taxon>
        <taxon>Bacillales</taxon>
        <taxon>Bacillaceae</taxon>
        <taxon>Gottfriedia</taxon>
    </lineage>
</organism>
<evidence type="ECO:0000313" key="1">
    <source>
        <dbReference type="EMBL" id="GGI11264.1"/>
    </source>
</evidence>
<sequence>MFLYRFEAQIENRTVPIVILANDDEKAFKLVDTELEKFYVKKPDVKDLLMYEKKRVSQSGGFVLDIEVLSKR</sequence>
<dbReference type="RefSeq" id="WP_087999549.1">
    <property type="nucleotide sequence ID" value="NZ_BMHB01000001.1"/>
</dbReference>